<dbReference type="PROSITE" id="PS00710">
    <property type="entry name" value="PGM_PMM"/>
    <property type="match status" value="1"/>
</dbReference>
<evidence type="ECO:0000256" key="1">
    <source>
        <dbReference type="ARBA" id="ARBA00001946"/>
    </source>
</evidence>
<accession>A0A9W8AKY7</accession>
<evidence type="ECO:0000256" key="2">
    <source>
        <dbReference type="ARBA" id="ARBA00004496"/>
    </source>
</evidence>
<dbReference type="FunFam" id="3.40.120.10:FF:000035">
    <property type="entry name" value="Pgm3p"/>
    <property type="match status" value="1"/>
</dbReference>
<dbReference type="InterPro" id="IPR005843">
    <property type="entry name" value="A-D-PHexomutase_C"/>
</dbReference>
<dbReference type="AlphaFoldDB" id="A0A9W8AKY7"/>
<evidence type="ECO:0000256" key="9">
    <source>
        <dbReference type="ARBA" id="ARBA00023235"/>
    </source>
</evidence>
<dbReference type="InterPro" id="IPR005846">
    <property type="entry name" value="A-D-PHexomutase_a/b/a-III"/>
</dbReference>
<keyword evidence="16" id="KW-1185">Reference proteome</keyword>
<dbReference type="GO" id="GO:0005634">
    <property type="term" value="C:nucleus"/>
    <property type="evidence" value="ECO:0007669"/>
    <property type="project" value="TreeGrafter"/>
</dbReference>
<keyword evidence="5" id="KW-0313">Glucose metabolism</keyword>
<dbReference type="SUPFAM" id="SSF55957">
    <property type="entry name" value="Phosphoglucomutase, C-terminal domain"/>
    <property type="match status" value="1"/>
</dbReference>
<evidence type="ECO:0000259" key="12">
    <source>
        <dbReference type="Pfam" id="PF02878"/>
    </source>
</evidence>
<evidence type="ECO:0000256" key="3">
    <source>
        <dbReference type="ARBA" id="ARBA00010231"/>
    </source>
</evidence>
<dbReference type="Pfam" id="PF02878">
    <property type="entry name" value="PGM_PMM_I"/>
    <property type="match status" value="1"/>
</dbReference>
<keyword evidence="9" id="KW-0413">Isomerase</keyword>
<evidence type="ECO:0000256" key="7">
    <source>
        <dbReference type="ARBA" id="ARBA00022723"/>
    </source>
</evidence>
<feature type="domain" description="Alpha-D-phosphohexomutase C-terminal" evidence="11">
    <location>
        <begin position="558"/>
        <end position="606"/>
    </location>
</feature>
<dbReference type="OrthoDB" id="8300170at2759"/>
<dbReference type="InterPro" id="IPR016066">
    <property type="entry name" value="A-D-PHexomutase_CS"/>
</dbReference>
<evidence type="ECO:0000259" key="11">
    <source>
        <dbReference type="Pfam" id="PF00408"/>
    </source>
</evidence>
<organism evidence="15 16">
    <name type="scientific">Tieghemiomyces parasiticus</name>
    <dbReference type="NCBI Taxonomy" id="78921"/>
    <lineage>
        <taxon>Eukaryota</taxon>
        <taxon>Fungi</taxon>
        <taxon>Fungi incertae sedis</taxon>
        <taxon>Zoopagomycota</taxon>
        <taxon>Kickxellomycotina</taxon>
        <taxon>Dimargaritomycetes</taxon>
        <taxon>Dimargaritales</taxon>
        <taxon>Dimargaritaceae</taxon>
        <taxon>Tieghemiomyces</taxon>
    </lineage>
</organism>
<keyword evidence="10" id="KW-0119">Carbohydrate metabolism</keyword>
<keyword evidence="7" id="KW-0479">Metal-binding</keyword>
<evidence type="ECO:0008006" key="17">
    <source>
        <dbReference type="Google" id="ProtNLM"/>
    </source>
</evidence>
<dbReference type="Pfam" id="PF02879">
    <property type="entry name" value="PGM_PMM_II"/>
    <property type="match status" value="1"/>
</dbReference>
<gene>
    <name evidence="15" type="ORF">IWQ60_000502</name>
</gene>
<comment type="subcellular location">
    <subcellularLocation>
        <location evidence="2">Cytoplasm</location>
    </subcellularLocation>
</comment>
<evidence type="ECO:0000256" key="10">
    <source>
        <dbReference type="ARBA" id="ARBA00023277"/>
    </source>
</evidence>
<dbReference type="Proteomes" id="UP001150569">
    <property type="component" value="Unassembled WGS sequence"/>
</dbReference>
<dbReference type="GO" id="GO:0006166">
    <property type="term" value="P:purine ribonucleoside salvage"/>
    <property type="evidence" value="ECO:0007669"/>
    <property type="project" value="TreeGrafter"/>
</dbReference>
<feature type="domain" description="Alpha-D-phosphohexomutase alpha/beta/alpha" evidence="12">
    <location>
        <begin position="52"/>
        <end position="190"/>
    </location>
</feature>
<dbReference type="Gene3D" id="3.40.120.10">
    <property type="entry name" value="Alpha-D-Glucose-1,6-Bisphosphate, subunit A, domain 3"/>
    <property type="match status" value="3"/>
</dbReference>
<name>A0A9W8AKY7_9FUNG</name>
<dbReference type="InterPro" id="IPR036900">
    <property type="entry name" value="A-D-PHexomutase_C_sf"/>
</dbReference>
<dbReference type="PANTHER" id="PTHR45745:SF1">
    <property type="entry name" value="PHOSPHOGLUCOMUTASE 2B-RELATED"/>
    <property type="match status" value="1"/>
</dbReference>
<dbReference type="GO" id="GO:0005737">
    <property type="term" value="C:cytoplasm"/>
    <property type="evidence" value="ECO:0007669"/>
    <property type="project" value="UniProtKB-SubCell"/>
</dbReference>
<evidence type="ECO:0000313" key="16">
    <source>
        <dbReference type="Proteomes" id="UP001150569"/>
    </source>
</evidence>
<dbReference type="SUPFAM" id="SSF53738">
    <property type="entry name" value="Phosphoglucomutase, first 3 domains"/>
    <property type="match status" value="3"/>
</dbReference>
<protein>
    <recommendedName>
        <fullName evidence="17">Phosphoglucomutase</fullName>
    </recommendedName>
</protein>
<dbReference type="EMBL" id="JANBPT010000013">
    <property type="protein sequence ID" value="KAJ1930177.1"/>
    <property type="molecule type" value="Genomic_DNA"/>
</dbReference>
<evidence type="ECO:0000256" key="6">
    <source>
        <dbReference type="ARBA" id="ARBA00022553"/>
    </source>
</evidence>
<reference evidence="15" key="1">
    <citation type="submission" date="2022-07" db="EMBL/GenBank/DDBJ databases">
        <title>Phylogenomic reconstructions and comparative analyses of Kickxellomycotina fungi.</title>
        <authorList>
            <person name="Reynolds N.K."/>
            <person name="Stajich J.E."/>
            <person name="Barry K."/>
            <person name="Grigoriev I.V."/>
            <person name="Crous P."/>
            <person name="Smith M.E."/>
        </authorList>
    </citation>
    <scope>NUCLEOTIDE SEQUENCE</scope>
    <source>
        <strain evidence="15">RSA 861</strain>
    </source>
</reference>
<dbReference type="Gene3D" id="3.30.310.50">
    <property type="entry name" value="Alpha-D-phosphohexomutase, C-terminal domain"/>
    <property type="match status" value="1"/>
</dbReference>
<comment type="similarity">
    <text evidence="3">Belongs to the phosphohexose mutase family.</text>
</comment>
<comment type="cofactor">
    <cofactor evidence="1">
        <name>Mg(2+)</name>
        <dbReference type="ChEBI" id="CHEBI:18420"/>
    </cofactor>
</comment>
<evidence type="ECO:0000256" key="5">
    <source>
        <dbReference type="ARBA" id="ARBA00022526"/>
    </source>
</evidence>
<dbReference type="PANTHER" id="PTHR45745">
    <property type="entry name" value="PHOSPHOMANNOMUTASE 45A"/>
    <property type="match status" value="1"/>
</dbReference>
<feature type="domain" description="Alpha-D-phosphohexomutase alpha/beta/alpha" evidence="14">
    <location>
        <begin position="337"/>
        <end position="462"/>
    </location>
</feature>
<evidence type="ECO:0000256" key="4">
    <source>
        <dbReference type="ARBA" id="ARBA00022490"/>
    </source>
</evidence>
<dbReference type="GO" id="GO:0006006">
    <property type="term" value="P:glucose metabolic process"/>
    <property type="evidence" value="ECO:0007669"/>
    <property type="project" value="UniProtKB-KW"/>
</dbReference>
<feature type="domain" description="Alpha-D-phosphohexomutase alpha/beta/alpha" evidence="13">
    <location>
        <begin position="219"/>
        <end position="323"/>
    </location>
</feature>
<keyword evidence="8" id="KW-0460">Magnesium</keyword>
<dbReference type="GO" id="GO:0000287">
    <property type="term" value="F:magnesium ion binding"/>
    <property type="evidence" value="ECO:0007669"/>
    <property type="project" value="InterPro"/>
</dbReference>
<dbReference type="CDD" id="cd05799">
    <property type="entry name" value="PGM2"/>
    <property type="match status" value="1"/>
</dbReference>
<dbReference type="GO" id="GO:0008973">
    <property type="term" value="F:phosphopentomutase activity"/>
    <property type="evidence" value="ECO:0007669"/>
    <property type="project" value="TreeGrafter"/>
</dbReference>
<dbReference type="Pfam" id="PF02880">
    <property type="entry name" value="PGM_PMM_III"/>
    <property type="match status" value="1"/>
</dbReference>
<keyword evidence="6" id="KW-0597">Phosphoprotein</keyword>
<dbReference type="InterPro" id="IPR005845">
    <property type="entry name" value="A-D-PHexomutase_a/b/a-II"/>
</dbReference>
<comment type="caution">
    <text evidence="15">The sequence shown here is derived from an EMBL/GenBank/DDBJ whole genome shotgun (WGS) entry which is preliminary data.</text>
</comment>
<dbReference type="Pfam" id="PF00408">
    <property type="entry name" value="PGM_PMM_IV"/>
    <property type="match status" value="1"/>
</dbReference>
<dbReference type="InterPro" id="IPR016055">
    <property type="entry name" value="A-D-PHexomutase_a/b/a-I/II/III"/>
</dbReference>
<dbReference type="InterPro" id="IPR005844">
    <property type="entry name" value="A-D-PHexomutase_a/b/a-I"/>
</dbReference>
<evidence type="ECO:0000259" key="14">
    <source>
        <dbReference type="Pfam" id="PF02880"/>
    </source>
</evidence>
<proteinExistence type="inferred from homology"/>
<sequence length="618" mass="67201">MSDPAVETVPIQALVERWLALDKDEATRAEIAQLANQKDYAELEARLRHPIQFGTAGLRARMAAGFSRMNNLTVTQASQGLCRYALDTVPGAADLGVVIGHDHRHHSQAFAECAATAFLNQGFKVYYHNALVHTPLVPYAVRHFGATCGVMVTASHNPKDDNGYKVYWSNACQIISPHDRGIAQAIADNQTPWQDQPLTAQELAAHPRCEFITDVVADAYFAQVKTLIRSTEGPATPHGLRFVYTPMHGVGLPYAECAFEAFGLAPFTVVPEQAHPDPDFPTVKFPNPEEKGALDLAVALAAREGIPVVLANDPDADRFAVAEAQPAGSEPGWRTFTGDQIGILLAHHLIRKAKAAGNARPLAVLNSTVSSRMLPALAANEGVHYEETLTGFKWLGNRALDLESKGYNALFAYEEALGYMVGSVVPDKDGVTAMVLMAELCGELYGQGTTLSAHLESLYHTYGQFVSGNGYYFCNDPDAIREAFRAIRYGPTHPQSAGADRFSFSRGQDQTLRYPKALGTAQITYIRDLTVGFECHRPAEVTSLASVDTTPHLPTSASSEMISFAFDNGCTLTLRTSGTEPKVKYYLEGSGSDRKQVEAHVQEIANLLPVELLRLPSQ</sequence>
<evidence type="ECO:0000259" key="13">
    <source>
        <dbReference type="Pfam" id="PF02879"/>
    </source>
</evidence>
<evidence type="ECO:0000313" key="15">
    <source>
        <dbReference type="EMBL" id="KAJ1930177.1"/>
    </source>
</evidence>
<keyword evidence="4" id="KW-0963">Cytoplasm</keyword>
<evidence type="ECO:0000256" key="8">
    <source>
        <dbReference type="ARBA" id="ARBA00022842"/>
    </source>
</evidence>